<evidence type="ECO:0000256" key="2">
    <source>
        <dbReference type="SAM" id="MobiDB-lite"/>
    </source>
</evidence>
<dbReference type="AlphaFoldDB" id="A0A346PHI7"/>
<keyword evidence="1" id="KW-0175">Coiled coil</keyword>
<keyword evidence="3" id="KW-0472">Membrane</keyword>
<feature type="transmembrane region" description="Helical" evidence="3">
    <location>
        <begin position="205"/>
        <end position="229"/>
    </location>
</feature>
<feature type="region of interest" description="Disordered" evidence="2">
    <location>
        <begin position="521"/>
        <end position="552"/>
    </location>
</feature>
<name>A0A346PHI7_9EURY</name>
<evidence type="ECO:0000256" key="1">
    <source>
        <dbReference type="SAM" id="Coils"/>
    </source>
</evidence>
<dbReference type="Proteomes" id="UP000258707">
    <property type="component" value="Chromosome"/>
</dbReference>
<keyword evidence="3" id="KW-1133">Transmembrane helix</keyword>
<reference evidence="5" key="1">
    <citation type="submission" date="2017-10" db="EMBL/GenBank/DDBJ databases">
        <title>Phenotypic and genomic properties of facultatively anaerobic sulfur-reducing natronoarchaea from hypersaline soda lakes.</title>
        <authorList>
            <person name="Sorokin D.Y."/>
            <person name="Kublanov I.V."/>
            <person name="Roman P."/>
            <person name="Sinninghe Damste J.S."/>
            <person name="Golyshin P.N."/>
            <person name="Rojo D."/>
            <person name="Ciordia S."/>
            <person name="Mena Md.C."/>
            <person name="Ferrer M."/>
            <person name="Messina E."/>
            <person name="Smedile F."/>
            <person name="La Spada G."/>
            <person name="La Cono V."/>
            <person name="Yakimov M.M."/>
        </authorList>
    </citation>
    <scope>NUCLEOTIDE SEQUENCE [LARGE SCALE GENOMIC DNA]</scope>
    <source>
        <strain evidence="5">AArc1</strain>
    </source>
</reference>
<feature type="transmembrane region" description="Helical" evidence="3">
    <location>
        <begin position="318"/>
        <end position="336"/>
    </location>
</feature>
<dbReference type="EMBL" id="CP024047">
    <property type="protein sequence ID" value="AXR78982.1"/>
    <property type="molecule type" value="Genomic_DNA"/>
</dbReference>
<dbReference type="KEGG" id="nan:AArc1_2669"/>
<accession>A0A346PHI7</accession>
<evidence type="ECO:0000313" key="4">
    <source>
        <dbReference type="EMBL" id="AXR78982.1"/>
    </source>
</evidence>
<evidence type="ECO:0000313" key="5">
    <source>
        <dbReference type="Proteomes" id="UP000258707"/>
    </source>
</evidence>
<evidence type="ECO:0000256" key="3">
    <source>
        <dbReference type="SAM" id="Phobius"/>
    </source>
</evidence>
<proteinExistence type="predicted"/>
<organism evidence="4 5">
    <name type="scientific">Natrarchaeobaculum sulfurireducens</name>
    <dbReference type="NCBI Taxonomy" id="2044521"/>
    <lineage>
        <taxon>Archaea</taxon>
        <taxon>Methanobacteriati</taxon>
        <taxon>Methanobacteriota</taxon>
        <taxon>Stenosarchaea group</taxon>
        <taxon>Halobacteria</taxon>
        <taxon>Halobacteriales</taxon>
        <taxon>Natrialbaceae</taxon>
        <taxon>Natrarchaeobaculum</taxon>
    </lineage>
</organism>
<protein>
    <submittedName>
        <fullName evidence="4">Chromosome segregation ATPase</fullName>
    </submittedName>
</protein>
<sequence>MQDKMSIVFDDLEDDVIKWSEAHADAVNRSAYQLQEYATSLQDTFVPMGFARDEAAGMSQELTELAIDLASFNNMSEDAAMSKLESGLMGQHRALRDFGVAINESRLEQELMNKGMADSVQEASEQEKMMARMSIIMSDTADAQGDAARTSDSFANKMRGLRADTEELRAEIGQHLIPAATSLVGRVSGLVSWFGELSDSQQRTVITAGGLAAVLGPLLIAAGTFLTILPTMAAGWGMVTGAVTGATGAIAGGLVPSLLATNAALLPITAPIWTVIAAIGALIIAVGGLHYAWTNNVLGIRDAATDAFGTVRGWFESAPGWMLALLGPLGTLYYAWRENLFGVQDIVGSVFGWIGDKIDWLRDQIERIPGVGDDDGISQDDIVADDVDEPDVNEDTYAEAFGDLGETSGQSFGESFAESVVDGLETDDAEAHLEDEIAGAEQRLSELQEGGVALEDQEEAADLQREIRDLEGQLSGVQNADGIEDVDPDLLADAAQAQVDAEEERQNTLAAVADRIGGADVERADHGEATPEMVADSLDSGPEQADRGSTEQGLTEETLMNAFMTALEQWSEGRKFRMEQSINERRFRGLFQDEADVYFD</sequence>
<keyword evidence="3" id="KW-0812">Transmembrane</keyword>
<feature type="transmembrane region" description="Helical" evidence="3">
    <location>
        <begin position="235"/>
        <end position="260"/>
    </location>
</feature>
<feature type="transmembrane region" description="Helical" evidence="3">
    <location>
        <begin position="272"/>
        <end position="293"/>
    </location>
</feature>
<feature type="coiled-coil region" evidence="1">
    <location>
        <begin position="430"/>
        <end position="480"/>
    </location>
</feature>
<gene>
    <name evidence="4" type="ORF">AArc1_2669</name>
</gene>